<sequence length="268" mass="29896">MMSSDNNGDGDKDEGDEIRDRDHSVLDYCFSDLPKLKITTATKMKKKAIKSKTKTILVSIIVSVIYQIKGGDVYNEFSALKEDFDVFEANVLNKYCPVNNNGDGDEEDGDEIKNKYHSILDHCFSDLPNQRQSIGRNQRRIASSTIRACKDKSSKGQSRCMDEKFMKSGSRIEHEAFLSLWLSKFLFPSAAGHDTVGNKVLHIAIHRAQGLDLGEIPGVGTESKSPGIWVSELVGLDCVEEYFPHSVARQFGMDQDIPRKVVLSQGKS</sequence>
<evidence type="ECO:0000313" key="3">
    <source>
        <dbReference type="Proteomes" id="UP000626092"/>
    </source>
</evidence>
<protein>
    <recommendedName>
        <fullName evidence="1">Aminotransferase-like plant mobile domain-containing protein</fullName>
    </recommendedName>
</protein>
<dbReference type="Proteomes" id="UP000626092">
    <property type="component" value="Unassembled WGS sequence"/>
</dbReference>
<dbReference type="InterPro" id="IPR044824">
    <property type="entry name" value="MAIN-like"/>
</dbReference>
<dbReference type="GO" id="GO:0010073">
    <property type="term" value="P:meristem maintenance"/>
    <property type="evidence" value="ECO:0007669"/>
    <property type="project" value="InterPro"/>
</dbReference>
<keyword evidence="3" id="KW-1185">Reference proteome</keyword>
<dbReference type="Pfam" id="PF10536">
    <property type="entry name" value="PMD"/>
    <property type="match status" value="1"/>
</dbReference>
<dbReference type="EMBL" id="WJXA01000009">
    <property type="protein sequence ID" value="KAF7132156.1"/>
    <property type="molecule type" value="Genomic_DNA"/>
</dbReference>
<dbReference type="PANTHER" id="PTHR46033:SF67">
    <property type="entry name" value="AMINOTRANSFERASE-LIKE, PLANT MOBILE DOMAIN FAMILY PROTEIN"/>
    <property type="match status" value="1"/>
</dbReference>
<dbReference type="OrthoDB" id="1572276at2759"/>
<organism evidence="2 3">
    <name type="scientific">Rhododendron simsii</name>
    <name type="common">Sims's rhododendron</name>
    <dbReference type="NCBI Taxonomy" id="118357"/>
    <lineage>
        <taxon>Eukaryota</taxon>
        <taxon>Viridiplantae</taxon>
        <taxon>Streptophyta</taxon>
        <taxon>Embryophyta</taxon>
        <taxon>Tracheophyta</taxon>
        <taxon>Spermatophyta</taxon>
        <taxon>Magnoliopsida</taxon>
        <taxon>eudicotyledons</taxon>
        <taxon>Gunneridae</taxon>
        <taxon>Pentapetalae</taxon>
        <taxon>asterids</taxon>
        <taxon>Ericales</taxon>
        <taxon>Ericaceae</taxon>
        <taxon>Ericoideae</taxon>
        <taxon>Rhodoreae</taxon>
        <taxon>Rhododendron</taxon>
    </lineage>
</organism>
<evidence type="ECO:0000259" key="1">
    <source>
        <dbReference type="Pfam" id="PF10536"/>
    </source>
</evidence>
<dbReference type="PANTHER" id="PTHR46033">
    <property type="entry name" value="PROTEIN MAIN-LIKE 2"/>
    <property type="match status" value="1"/>
</dbReference>
<reference evidence="2" key="1">
    <citation type="submission" date="2019-11" db="EMBL/GenBank/DDBJ databases">
        <authorList>
            <person name="Liu Y."/>
            <person name="Hou J."/>
            <person name="Li T.-Q."/>
            <person name="Guan C.-H."/>
            <person name="Wu X."/>
            <person name="Wu H.-Z."/>
            <person name="Ling F."/>
            <person name="Zhang R."/>
            <person name="Shi X.-G."/>
            <person name="Ren J.-P."/>
            <person name="Chen E.-F."/>
            <person name="Sun J.-M."/>
        </authorList>
    </citation>
    <scope>NUCLEOTIDE SEQUENCE</scope>
    <source>
        <strain evidence="2">Adult_tree_wgs_1</strain>
        <tissue evidence="2">Leaves</tissue>
    </source>
</reference>
<accession>A0A834GHL8</accession>
<comment type="caution">
    <text evidence="2">The sequence shown here is derived from an EMBL/GenBank/DDBJ whole genome shotgun (WGS) entry which is preliminary data.</text>
</comment>
<evidence type="ECO:0000313" key="2">
    <source>
        <dbReference type="EMBL" id="KAF7132156.1"/>
    </source>
</evidence>
<gene>
    <name evidence="2" type="ORF">RHSIM_Rhsim09G0022200</name>
</gene>
<dbReference type="InterPro" id="IPR019557">
    <property type="entry name" value="AminoTfrase-like_pln_mobile"/>
</dbReference>
<proteinExistence type="predicted"/>
<feature type="domain" description="Aminotransferase-like plant mobile" evidence="1">
    <location>
        <begin position="225"/>
        <end position="261"/>
    </location>
</feature>
<name>A0A834GHL8_RHOSS</name>
<dbReference type="AlphaFoldDB" id="A0A834GHL8"/>